<evidence type="ECO:0000313" key="2">
    <source>
        <dbReference type="EMBL" id="SJZ34436.1"/>
    </source>
</evidence>
<evidence type="ECO:0000259" key="1">
    <source>
        <dbReference type="Pfam" id="PF10135"/>
    </source>
</evidence>
<dbReference type="GeneID" id="78316163"/>
<keyword evidence="3" id="KW-1185">Reference proteome</keyword>
<dbReference type="RefSeq" id="WP_078932763.1">
    <property type="nucleotide sequence ID" value="NZ_FUWG01000005.1"/>
</dbReference>
<dbReference type="InterPro" id="IPR019301">
    <property type="entry name" value="Flagellar_prot_FlgJ_N"/>
</dbReference>
<keyword evidence="2" id="KW-0966">Cell projection</keyword>
<dbReference type="STRING" id="261392.SAMN02745149_00850"/>
<reference evidence="2 3" key="1">
    <citation type="submission" date="2017-02" db="EMBL/GenBank/DDBJ databases">
        <authorList>
            <person name="Peterson S.W."/>
        </authorList>
    </citation>
    <scope>NUCLEOTIDE SEQUENCE [LARGE SCALE GENOMIC DNA]</scope>
    <source>
        <strain evidence="2 3">ATCC BAA-908</strain>
    </source>
</reference>
<dbReference type="Proteomes" id="UP000190423">
    <property type="component" value="Unassembled WGS sequence"/>
</dbReference>
<accession>A0A1T4JW92</accession>
<sequence>MNTAALNAVSVMTNGNGALQSARMNKETSDFASLLERIQGEKRSTVASSQILEKGRLNGDFTTGFSGTYKSASDKNAPVQGAAANQAGAHSSRRTIDKTSTLYEKSMELESYFVKQVLSSMRKTVSKSGLGGNDFASQMYEDMLYDEYAASMTKNAGFGLADQIYLSLAE</sequence>
<dbReference type="EMBL" id="FUWG01000005">
    <property type="protein sequence ID" value="SJZ34436.1"/>
    <property type="molecule type" value="Genomic_DNA"/>
</dbReference>
<evidence type="ECO:0000313" key="3">
    <source>
        <dbReference type="Proteomes" id="UP000190423"/>
    </source>
</evidence>
<protein>
    <submittedName>
        <fullName evidence="2">Flagellar protein FlgJ</fullName>
    </submittedName>
</protein>
<dbReference type="Pfam" id="PF10135">
    <property type="entry name" value="Rod-binding"/>
    <property type="match status" value="1"/>
</dbReference>
<keyword evidence="2" id="KW-0969">Cilium</keyword>
<organism evidence="2 3">
    <name type="scientific">Treponema porcinum</name>
    <dbReference type="NCBI Taxonomy" id="261392"/>
    <lineage>
        <taxon>Bacteria</taxon>
        <taxon>Pseudomonadati</taxon>
        <taxon>Spirochaetota</taxon>
        <taxon>Spirochaetia</taxon>
        <taxon>Spirochaetales</taxon>
        <taxon>Treponemataceae</taxon>
        <taxon>Treponema</taxon>
    </lineage>
</organism>
<feature type="domain" description="Flagellar protein FlgJ N-terminal" evidence="1">
    <location>
        <begin position="120"/>
        <end position="165"/>
    </location>
</feature>
<gene>
    <name evidence="2" type="ORF">SAMN02745149_00850</name>
</gene>
<name>A0A1T4JW92_TREPO</name>
<proteinExistence type="predicted"/>
<dbReference type="AlphaFoldDB" id="A0A1T4JW92"/>
<dbReference type="OrthoDB" id="9796740at2"/>
<keyword evidence="2" id="KW-0282">Flagellum</keyword>